<protein>
    <submittedName>
        <fullName evidence="9">Multidrug resistance protein</fullName>
    </submittedName>
</protein>
<name>A0ABY1JTY6_9BACL</name>
<evidence type="ECO:0000313" key="10">
    <source>
        <dbReference type="Proteomes" id="UP000186666"/>
    </source>
</evidence>
<dbReference type="InterPro" id="IPR020846">
    <property type="entry name" value="MFS_dom"/>
</dbReference>
<keyword evidence="5 7" id="KW-1133">Transmembrane helix</keyword>
<evidence type="ECO:0000256" key="1">
    <source>
        <dbReference type="ARBA" id="ARBA00004651"/>
    </source>
</evidence>
<dbReference type="InterPro" id="IPR036259">
    <property type="entry name" value="MFS_trans_sf"/>
</dbReference>
<evidence type="ECO:0000256" key="4">
    <source>
        <dbReference type="ARBA" id="ARBA00022692"/>
    </source>
</evidence>
<organism evidence="9 10">
    <name type="scientific">Paenibacillus macquariensis</name>
    <dbReference type="NCBI Taxonomy" id="948756"/>
    <lineage>
        <taxon>Bacteria</taxon>
        <taxon>Bacillati</taxon>
        <taxon>Bacillota</taxon>
        <taxon>Bacilli</taxon>
        <taxon>Bacillales</taxon>
        <taxon>Paenibacillaceae</taxon>
        <taxon>Paenibacillus</taxon>
    </lineage>
</organism>
<evidence type="ECO:0000256" key="5">
    <source>
        <dbReference type="ARBA" id="ARBA00022989"/>
    </source>
</evidence>
<feature type="transmembrane region" description="Helical" evidence="7">
    <location>
        <begin position="158"/>
        <end position="180"/>
    </location>
</feature>
<feature type="transmembrane region" description="Helical" evidence="7">
    <location>
        <begin position="201"/>
        <end position="224"/>
    </location>
</feature>
<comment type="subcellular location">
    <subcellularLocation>
        <location evidence="1">Cell membrane</location>
        <topology evidence="1">Multi-pass membrane protein</topology>
    </subcellularLocation>
</comment>
<evidence type="ECO:0000256" key="7">
    <source>
        <dbReference type="SAM" id="Phobius"/>
    </source>
</evidence>
<sequence length="391" mass="42459">MKLRVILYLIGFSAFVASLGQNLYNPLLLQVQEELHTTSYLVSLSVSLFTLALAIMQMVFGPLADKRGRKAVLIPSIIVYIVSSIGCAYSPSIGFLLFFRVLQGIGAAAVPVVAAAIIGDIFRGKALSQGMATYQLLLMLAPAIGPLIGGVIGERLGYGATFLFLAAISILLLIANLILLPETKPEFSGSKHNSAQNFSLIFKNPMSVTILIFGFFQFMVYFIYLTFVPQILSNTYSFQPTKTGIILLAMSLSTIISIKLGGWMLNQFGARKSLIYGFSLHALSVILFAFTAHISLSFLIIDVCLFGFFMGLTGSIPTTLLTELFPEERATAIGVYNFIRYLGMAAGPMIGTMLYSGGSIIPLFLTCSLAFSAAIFWGTRLMAKFPVKETI</sequence>
<dbReference type="RefSeq" id="WP_068586001.1">
    <property type="nucleotide sequence ID" value="NZ_FTNK01000004.1"/>
</dbReference>
<gene>
    <name evidence="9" type="ORF">SAMN05421578_1046</name>
</gene>
<feature type="transmembrane region" description="Helical" evidence="7">
    <location>
        <begin position="274"/>
        <end position="292"/>
    </location>
</feature>
<dbReference type="EMBL" id="FTNK01000004">
    <property type="protein sequence ID" value="SIQ77790.1"/>
    <property type="molecule type" value="Genomic_DNA"/>
</dbReference>
<evidence type="ECO:0000256" key="3">
    <source>
        <dbReference type="ARBA" id="ARBA00022475"/>
    </source>
</evidence>
<keyword evidence="10" id="KW-1185">Reference proteome</keyword>
<dbReference type="PANTHER" id="PTHR43124">
    <property type="entry name" value="PURINE EFFLUX PUMP PBUE"/>
    <property type="match status" value="1"/>
</dbReference>
<dbReference type="PANTHER" id="PTHR43124:SF3">
    <property type="entry name" value="CHLORAMPHENICOL EFFLUX PUMP RV0191"/>
    <property type="match status" value="1"/>
</dbReference>
<evidence type="ECO:0000259" key="8">
    <source>
        <dbReference type="PROSITE" id="PS50850"/>
    </source>
</evidence>
<dbReference type="SUPFAM" id="SSF103473">
    <property type="entry name" value="MFS general substrate transporter"/>
    <property type="match status" value="1"/>
</dbReference>
<keyword evidence="6 7" id="KW-0472">Membrane</keyword>
<feature type="transmembrane region" description="Helical" evidence="7">
    <location>
        <begin position="333"/>
        <end position="354"/>
    </location>
</feature>
<dbReference type="InterPro" id="IPR011701">
    <property type="entry name" value="MFS"/>
</dbReference>
<feature type="transmembrane region" description="Helical" evidence="7">
    <location>
        <begin position="244"/>
        <end position="262"/>
    </location>
</feature>
<feature type="transmembrane region" description="Helical" evidence="7">
    <location>
        <begin position="360"/>
        <end position="378"/>
    </location>
</feature>
<dbReference type="PRINTS" id="PR01036">
    <property type="entry name" value="TCRTETB"/>
</dbReference>
<dbReference type="Proteomes" id="UP000186666">
    <property type="component" value="Unassembled WGS sequence"/>
</dbReference>
<dbReference type="PROSITE" id="PS50850">
    <property type="entry name" value="MFS"/>
    <property type="match status" value="1"/>
</dbReference>
<comment type="caution">
    <text evidence="9">The sequence shown here is derived from an EMBL/GenBank/DDBJ whole genome shotgun (WGS) entry which is preliminary data.</text>
</comment>
<accession>A0ABY1JTY6</accession>
<dbReference type="Pfam" id="PF07690">
    <property type="entry name" value="MFS_1"/>
    <property type="match status" value="1"/>
</dbReference>
<feature type="transmembrane region" description="Helical" evidence="7">
    <location>
        <begin position="298"/>
        <end position="321"/>
    </location>
</feature>
<keyword evidence="2" id="KW-0813">Transport</keyword>
<proteinExistence type="predicted"/>
<keyword evidence="4 7" id="KW-0812">Transmembrane</keyword>
<reference evidence="9 10" key="1">
    <citation type="submission" date="2017-01" db="EMBL/GenBank/DDBJ databases">
        <authorList>
            <person name="Varghese N."/>
            <person name="Submissions S."/>
        </authorList>
    </citation>
    <scope>NUCLEOTIDE SEQUENCE [LARGE SCALE GENOMIC DNA]</scope>
    <source>
        <strain evidence="9 10">ATCC 23464</strain>
    </source>
</reference>
<feature type="domain" description="Major facilitator superfamily (MFS) profile" evidence="8">
    <location>
        <begin position="6"/>
        <end position="386"/>
    </location>
</feature>
<evidence type="ECO:0000256" key="6">
    <source>
        <dbReference type="ARBA" id="ARBA00023136"/>
    </source>
</evidence>
<evidence type="ECO:0000256" key="2">
    <source>
        <dbReference type="ARBA" id="ARBA00022448"/>
    </source>
</evidence>
<dbReference type="CDD" id="cd17474">
    <property type="entry name" value="MFS_YfmO_like"/>
    <property type="match status" value="1"/>
</dbReference>
<feature type="transmembrane region" description="Helical" evidence="7">
    <location>
        <begin position="40"/>
        <end position="60"/>
    </location>
</feature>
<keyword evidence="3" id="KW-1003">Cell membrane</keyword>
<evidence type="ECO:0000313" key="9">
    <source>
        <dbReference type="EMBL" id="SIQ77790.1"/>
    </source>
</evidence>
<dbReference type="InterPro" id="IPR050189">
    <property type="entry name" value="MFS_Efflux_Transporters"/>
</dbReference>
<feature type="transmembrane region" description="Helical" evidence="7">
    <location>
        <begin position="134"/>
        <end position="152"/>
    </location>
</feature>
<feature type="transmembrane region" description="Helical" evidence="7">
    <location>
        <begin position="72"/>
        <end position="91"/>
    </location>
</feature>
<feature type="transmembrane region" description="Helical" evidence="7">
    <location>
        <begin position="97"/>
        <end position="122"/>
    </location>
</feature>
<dbReference type="Gene3D" id="1.20.1720.10">
    <property type="entry name" value="Multidrug resistance protein D"/>
    <property type="match status" value="1"/>
</dbReference>